<organism evidence="1 2">
    <name type="scientific">Glutamicibacter uratoxydans</name>
    <name type="common">Arthrobacter uratoxydans</name>
    <dbReference type="NCBI Taxonomy" id="43667"/>
    <lineage>
        <taxon>Bacteria</taxon>
        <taxon>Bacillati</taxon>
        <taxon>Actinomycetota</taxon>
        <taxon>Actinomycetes</taxon>
        <taxon>Micrococcales</taxon>
        <taxon>Micrococcaceae</taxon>
        <taxon>Glutamicibacter</taxon>
    </lineage>
</organism>
<dbReference type="AlphaFoldDB" id="A0A4Y4DN36"/>
<evidence type="ECO:0000313" key="2">
    <source>
        <dbReference type="Proteomes" id="UP000316612"/>
    </source>
</evidence>
<gene>
    <name evidence="1" type="ORF">AUR04nite_15490</name>
</gene>
<dbReference type="Proteomes" id="UP000316612">
    <property type="component" value="Unassembled WGS sequence"/>
</dbReference>
<proteinExistence type="predicted"/>
<evidence type="ECO:0000313" key="1">
    <source>
        <dbReference type="EMBL" id="GED06017.1"/>
    </source>
</evidence>
<dbReference type="OrthoDB" id="9256163at2"/>
<keyword evidence="2" id="KW-1185">Reference proteome</keyword>
<comment type="caution">
    <text evidence="1">The sequence shown here is derived from an EMBL/GenBank/DDBJ whole genome shotgun (WGS) entry which is preliminary data.</text>
</comment>
<dbReference type="RefSeq" id="WP_141363669.1">
    <property type="nucleotide sequence ID" value="NZ_BAAAJL010000003.1"/>
</dbReference>
<reference evidence="1 2" key="1">
    <citation type="submission" date="2019-06" db="EMBL/GenBank/DDBJ databases">
        <title>Whole genome shotgun sequence of Glutamicibacter uratoxydans NBRC 15515.</title>
        <authorList>
            <person name="Hosoyama A."/>
            <person name="Uohara A."/>
            <person name="Ohji S."/>
            <person name="Ichikawa N."/>
        </authorList>
    </citation>
    <scope>NUCLEOTIDE SEQUENCE [LARGE SCALE GENOMIC DNA]</scope>
    <source>
        <strain evidence="1 2">NBRC 15515</strain>
    </source>
</reference>
<sequence>MPETQESMQQADRIENAVKKVVALGPDFLHGDMSAQAMTDAMIAAVHSYQAEEEADGRDGAPLGARSFKLMPVLQELITCGGGYQANRCDADCVANTIRQLVDEFPLGA</sequence>
<dbReference type="EMBL" id="BJNY01000008">
    <property type="protein sequence ID" value="GED06017.1"/>
    <property type="molecule type" value="Genomic_DNA"/>
</dbReference>
<name>A0A4Y4DN36_GLUUR</name>
<protein>
    <submittedName>
        <fullName evidence="1">Uncharacterized protein</fullName>
    </submittedName>
</protein>
<accession>A0A4Y4DN36</accession>